<dbReference type="Proteomes" id="UP000004754">
    <property type="component" value="Unassembled WGS sequence"/>
</dbReference>
<organism evidence="4 5">
    <name type="scientific">Pseudoramibacter alactolyticus ATCC 23263</name>
    <dbReference type="NCBI Taxonomy" id="887929"/>
    <lineage>
        <taxon>Bacteria</taxon>
        <taxon>Bacillati</taxon>
        <taxon>Bacillota</taxon>
        <taxon>Clostridia</taxon>
        <taxon>Eubacteriales</taxon>
        <taxon>Eubacteriaceae</taxon>
        <taxon>Pseudoramibacter</taxon>
    </lineage>
</organism>
<keyword evidence="1" id="KW-0378">Hydrolase</keyword>
<evidence type="ECO:0000256" key="1">
    <source>
        <dbReference type="ARBA" id="ARBA00022801"/>
    </source>
</evidence>
<accession>E6MJ61</accession>
<dbReference type="SUPFAM" id="SSF53254">
    <property type="entry name" value="Phosphoglycerate mutase-like"/>
    <property type="match status" value="1"/>
</dbReference>
<dbReference type="InterPro" id="IPR001345">
    <property type="entry name" value="PG/BPGM_mutase_AS"/>
</dbReference>
<dbReference type="GO" id="GO:0043456">
    <property type="term" value="P:regulation of pentose-phosphate shunt"/>
    <property type="evidence" value="ECO:0007669"/>
    <property type="project" value="TreeGrafter"/>
</dbReference>
<dbReference type="RefSeq" id="WP_006599468.1">
    <property type="nucleotide sequence ID" value="NZ_GL622359.1"/>
</dbReference>
<dbReference type="EMBL" id="AEQN01000026">
    <property type="protein sequence ID" value="EFV00881.1"/>
    <property type="molecule type" value="Genomic_DNA"/>
</dbReference>
<dbReference type="STRING" id="887929.HMP0721_2046"/>
<dbReference type="GO" id="GO:0005829">
    <property type="term" value="C:cytosol"/>
    <property type="evidence" value="ECO:0007669"/>
    <property type="project" value="TreeGrafter"/>
</dbReference>
<dbReference type="OrthoDB" id="9781415at2"/>
<sequence length="204" mass="22601">MANTTLYLVRHGETFENKNHIFQGILGTKLTPKGIQQANALGNFFKTIPLQAAFTSPLSRARDTMSGVLKHHSNIVPILRENLHEIEGGDIQGLPFSVCNERYDNILDTFRDNPSAFAPPGGESMPEVYARFTKEISSLIQMNAGKTFVVVSHGTAIQTWLSYTKGLPADQIQFDFLPNGSVCCFDCANDKITPKYIGRLPDDH</sequence>
<feature type="binding site" evidence="3">
    <location>
        <begin position="10"/>
        <end position="17"/>
    </location>
    <ligand>
        <name>substrate</name>
    </ligand>
</feature>
<evidence type="ECO:0000256" key="2">
    <source>
        <dbReference type="PIRSR" id="PIRSR613078-1"/>
    </source>
</evidence>
<dbReference type="HOGENOM" id="CLU_033323_9_2_9"/>
<keyword evidence="5" id="KW-1185">Reference proteome</keyword>
<dbReference type="GO" id="GO:0004331">
    <property type="term" value="F:fructose-2,6-bisphosphate 2-phosphatase activity"/>
    <property type="evidence" value="ECO:0007669"/>
    <property type="project" value="TreeGrafter"/>
</dbReference>
<comment type="caution">
    <text evidence="4">The sequence shown here is derived from an EMBL/GenBank/DDBJ whole genome shotgun (WGS) entry which is preliminary data.</text>
</comment>
<name>E6MJ61_9FIRM</name>
<evidence type="ECO:0000313" key="5">
    <source>
        <dbReference type="Proteomes" id="UP000004754"/>
    </source>
</evidence>
<dbReference type="PANTHER" id="PTHR46517:SF1">
    <property type="entry name" value="FRUCTOSE-2,6-BISPHOSPHATASE TIGAR"/>
    <property type="match status" value="1"/>
</dbReference>
<protein>
    <submittedName>
        <fullName evidence="4">Phosphoglycerate mutase family protein</fullName>
    </submittedName>
</protein>
<dbReference type="Pfam" id="PF00300">
    <property type="entry name" value="His_Phos_1"/>
    <property type="match status" value="1"/>
</dbReference>
<proteinExistence type="predicted"/>
<dbReference type="AlphaFoldDB" id="E6MJ61"/>
<dbReference type="CDD" id="cd07067">
    <property type="entry name" value="HP_PGM_like"/>
    <property type="match status" value="1"/>
</dbReference>
<dbReference type="PANTHER" id="PTHR46517">
    <property type="entry name" value="FRUCTOSE-2,6-BISPHOSPHATASE TIGAR"/>
    <property type="match status" value="1"/>
</dbReference>
<dbReference type="eggNOG" id="COG0406">
    <property type="taxonomic scope" value="Bacteria"/>
</dbReference>
<dbReference type="Gene3D" id="3.40.50.1240">
    <property type="entry name" value="Phosphoglycerate mutase-like"/>
    <property type="match status" value="1"/>
</dbReference>
<reference evidence="4 5" key="1">
    <citation type="submission" date="2010-12" db="EMBL/GenBank/DDBJ databases">
        <authorList>
            <person name="Muzny D."/>
            <person name="Qin X."/>
            <person name="Deng J."/>
            <person name="Jiang H."/>
            <person name="Liu Y."/>
            <person name="Qu J."/>
            <person name="Song X.-Z."/>
            <person name="Zhang L."/>
            <person name="Thornton R."/>
            <person name="Coyle M."/>
            <person name="Francisco L."/>
            <person name="Jackson L."/>
            <person name="Javaid M."/>
            <person name="Korchina V."/>
            <person name="Kovar C."/>
            <person name="Mata R."/>
            <person name="Mathew T."/>
            <person name="Ngo R."/>
            <person name="Nguyen L."/>
            <person name="Nguyen N."/>
            <person name="Okwuonu G."/>
            <person name="Ongeri F."/>
            <person name="Pham C."/>
            <person name="Simmons D."/>
            <person name="Wilczek-Boney K."/>
            <person name="Hale W."/>
            <person name="Jakkamsetti A."/>
            <person name="Pham P."/>
            <person name="Ruth R."/>
            <person name="San Lucas F."/>
            <person name="Warren J."/>
            <person name="Zhang J."/>
            <person name="Zhao Z."/>
            <person name="Zhou C."/>
            <person name="Zhu D."/>
            <person name="Lee S."/>
            <person name="Bess C."/>
            <person name="Blankenburg K."/>
            <person name="Forbes L."/>
            <person name="Fu Q."/>
            <person name="Gubbala S."/>
            <person name="Hirani K."/>
            <person name="Jayaseelan J.C."/>
            <person name="Lara F."/>
            <person name="Munidasa M."/>
            <person name="Palculict T."/>
            <person name="Patil S."/>
            <person name="Pu L.-L."/>
            <person name="Saada N."/>
            <person name="Tang L."/>
            <person name="Weissenberger G."/>
            <person name="Zhu Y."/>
            <person name="Hemphill L."/>
            <person name="Shang Y."/>
            <person name="Youmans B."/>
            <person name="Ayvaz T."/>
            <person name="Ross M."/>
            <person name="Santibanez J."/>
            <person name="Aqrawi P."/>
            <person name="Gross S."/>
            <person name="Joshi V."/>
            <person name="Fowler G."/>
            <person name="Nazareth L."/>
            <person name="Reid J."/>
            <person name="Worley K."/>
            <person name="Petrosino J."/>
            <person name="Highlander S."/>
            <person name="Gibbs R."/>
        </authorList>
    </citation>
    <scope>NUCLEOTIDE SEQUENCE [LARGE SCALE GENOMIC DNA]</scope>
    <source>
        <strain evidence="4 5">ATCC 23263</strain>
    </source>
</reference>
<dbReference type="InterPro" id="IPR051695">
    <property type="entry name" value="Phosphoglycerate_Mutase"/>
</dbReference>
<evidence type="ECO:0000313" key="4">
    <source>
        <dbReference type="EMBL" id="EFV00881.1"/>
    </source>
</evidence>
<gene>
    <name evidence="4" type="ORF">HMP0721_2046</name>
</gene>
<dbReference type="SMART" id="SM00855">
    <property type="entry name" value="PGAM"/>
    <property type="match status" value="1"/>
</dbReference>
<feature type="binding site" evidence="3">
    <location>
        <position position="60"/>
    </location>
    <ligand>
        <name>substrate</name>
    </ligand>
</feature>
<dbReference type="GO" id="GO:0045820">
    <property type="term" value="P:negative regulation of glycolytic process"/>
    <property type="evidence" value="ECO:0007669"/>
    <property type="project" value="TreeGrafter"/>
</dbReference>
<dbReference type="PROSITE" id="PS00175">
    <property type="entry name" value="PG_MUTASE"/>
    <property type="match status" value="1"/>
</dbReference>
<dbReference type="PIRSF" id="PIRSF000709">
    <property type="entry name" value="6PFK_2-Ptase"/>
    <property type="match status" value="1"/>
</dbReference>
<feature type="active site" description="Tele-phosphohistidine intermediate" evidence="2">
    <location>
        <position position="11"/>
    </location>
</feature>
<dbReference type="InterPro" id="IPR013078">
    <property type="entry name" value="His_Pase_superF_clade-1"/>
</dbReference>
<dbReference type="InterPro" id="IPR029033">
    <property type="entry name" value="His_PPase_superfam"/>
</dbReference>
<feature type="active site" description="Proton donor/acceptor" evidence="2">
    <location>
        <position position="85"/>
    </location>
</feature>
<evidence type="ECO:0000256" key="3">
    <source>
        <dbReference type="PIRSR" id="PIRSR613078-2"/>
    </source>
</evidence>